<dbReference type="Gene3D" id="3.40.1420.30">
    <property type="match status" value="1"/>
</dbReference>
<dbReference type="InterPro" id="IPR021533">
    <property type="entry name" value="PepSY-like"/>
</dbReference>
<dbReference type="Pfam" id="PF11396">
    <property type="entry name" value="PepSY_like"/>
    <property type="match status" value="1"/>
</dbReference>
<dbReference type="RefSeq" id="WP_048594931.1">
    <property type="nucleotide sequence ID" value="NZ_CVLB01000001.1"/>
</dbReference>
<dbReference type="EMBL" id="CVLB01000001">
    <property type="protein sequence ID" value="CRF33901.1"/>
    <property type="molecule type" value="Genomic_DNA"/>
</dbReference>
<sequence>MDTMLKLPYEAEIFIKSKFLKAQIVEIEKIENIFKVELDNEVFITFDENGNWISINSQKRLPEAVIPDVVQNKVSKLKRSETKYQYKNLDINEIRKIINSYRVILDHYLEMHIYSN</sequence>
<keyword evidence="3" id="KW-1185">Reference proteome</keyword>
<dbReference type="AlphaFoldDB" id="A0A0G4K8N2"/>
<feature type="domain" description="Putative beta-lactamase-inhibitor-like PepSY-like" evidence="1">
    <location>
        <begin position="44"/>
        <end position="113"/>
    </location>
</feature>
<reference evidence="3" key="1">
    <citation type="submission" date="2015-04" db="EMBL/GenBank/DDBJ databases">
        <authorList>
            <person name="Mushtaq Mamoona"/>
        </authorList>
    </citation>
    <scope>NUCLEOTIDE SEQUENCE [LARGE SCALE GENOMIC DNA]</scope>
    <source>
        <strain evidence="3">AN4859/03</strain>
    </source>
</reference>
<evidence type="ECO:0000313" key="3">
    <source>
        <dbReference type="Proteomes" id="UP000043763"/>
    </source>
</evidence>
<protein>
    <recommendedName>
        <fullName evidence="1">Putative beta-lactamase-inhibitor-like PepSY-like domain-containing protein</fullName>
    </recommendedName>
</protein>
<gene>
    <name evidence="2" type="ORF">BRSU_1748</name>
</gene>
<dbReference type="SUPFAM" id="SSF160574">
    <property type="entry name" value="BT0923-like"/>
    <property type="match status" value="1"/>
</dbReference>
<name>A0A0G4K8N2_9SPIR</name>
<evidence type="ECO:0000313" key="2">
    <source>
        <dbReference type="EMBL" id="CRF33901.1"/>
    </source>
</evidence>
<accession>A0A0G4K8N2</accession>
<proteinExistence type="predicted"/>
<evidence type="ECO:0000259" key="1">
    <source>
        <dbReference type="Pfam" id="PF11396"/>
    </source>
</evidence>
<dbReference type="Proteomes" id="UP000043763">
    <property type="component" value="Unassembled WGS sequence"/>
</dbReference>
<organism evidence="2 3">
    <name type="scientific">Brachyspira suanatina</name>
    <dbReference type="NCBI Taxonomy" id="381802"/>
    <lineage>
        <taxon>Bacteria</taxon>
        <taxon>Pseudomonadati</taxon>
        <taxon>Spirochaetota</taxon>
        <taxon>Spirochaetia</taxon>
        <taxon>Brachyspirales</taxon>
        <taxon>Brachyspiraceae</taxon>
        <taxon>Brachyspira</taxon>
    </lineage>
</organism>
<dbReference type="OrthoDB" id="307919at2"/>